<reference evidence="1" key="1">
    <citation type="submission" date="2022-10" db="EMBL/GenBank/DDBJ databases">
        <title>The complete genomes of actinobacterial strains from the NBC collection.</title>
        <authorList>
            <person name="Joergensen T.S."/>
            <person name="Alvarez Arevalo M."/>
            <person name="Sterndorff E.B."/>
            <person name="Faurdal D."/>
            <person name="Vuksanovic O."/>
            <person name="Mourched A.-S."/>
            <person name="Charusanti P."/>
            <person name="Shaw S."/>
            <person name="Blin K."/>
            <person name="Weber T."/>
        </authorList>
    </citation>
    <scope>NUCLEOTIDE SEQUENCE</scope>
    <source>
        <strain evidence="1">NBC_00060</strain>
    </source>
</reference>
<accession>A0AAU2HBW1</accession>
<sequence>MALEYAARTGNRWSVLITLPRKSITPPALASFDGRLHVALVRKDKAVMWSCLENGMWRKPAQVGGDLSIFAPALCAGHGKRSSSASVFLPDAASVVSRGLR</sequence>
<gene>
    <name evidence="1" type="ORF">OHV25_38285</name>
</gene>
<name>A0AAU2HBW1_9ACTN</name>
<evidence type="ECO:0000313" key="1">
    <source>
        <dbReference type="EMBL" id="WTU45007.1"/>
    </source>
</evidence>
<proteinExistence type="predicted"/>
<organism evidence="1">
    <name type="scientific">Streptomyces sp. NBC_00060</name>
    <dbReference type="NCBI Taxonomy" id="2975636"/>
    <lineage>
        <taxon>Bacteria</taxon>
        <taxon>Bacillati</taxon>
        <taxon>Actinomycetota</taxon>
        <taxon>Actinomycetes</taxon>
        <taxon>Kitasatosporales</taxon>
        <taxon>Streptomycetaceae</taxon>
        <taxon>Streptomyces</taxon>
    </lineage>
</organism>
<dbReference type="EMBL" id="CP108253">
    <property type="protein sequence ID" value="WTU45007.1"/>
    <property type="molecule type" value="Genomic_DNA"/>
</dbReference>
<dbReference type="AlphaFoldDB" id="A0AAU2HBW1"/>
<protein>
    <submittedName>
        <fullName evidence="1">Uncharacterized protein</fullName>
    </submittedName>
</protein>